<evidence type="ECO:0000313" key="4">
    <source>
        <dbReference type="EMBL" id="QEA03708.1"/>
    </source>
</evidence>
<evidence type="ECO:0000256" key="3">
    <source>
        <dbReference type="ARBA" id="ARBA00022729"/>
    </source>
</evidence>
<accession>A0A5B8R6Z4</accession>
<dbReference type="GO" id="GO:0005198">
    <property type="term" value="F:structural molecule activity"/>
    <property type="evidence" value="ECO:0007669"/>
    <property type="project" value="InterPro"/>
</dbReference>
<dbReference type="NCBIfam" id="NF003676">
    <property type="entry name" value="PRK05303.1"/>
    <property type="match status" value="1"/>
</dbReference>
<keyword evidence="4" id="KW-0969">Cilium</keyword>
<dbReference type="EMBL" id="MN079076">
    <property type="protein sequence ID" value="QEA03708.1"/>
    <property type="molecule type" value="Genomic_DNA"/>
</dbReference>
<name>A0A5B8R6Z4_9ZZZZ</name>
<keyword evidence="4" id="KW-0966">Cell projection</keyword>
<evidence type="ECO:0000256" key="1">
    <source>
        <dbReference type="ARBA" id="ARBA00002591"/>
    </source>
</evidence>
<evidence type="ECO:0000256" key="2">
    <source>
        <dbReference type="ARBA" id="ARBA00004117"/>
    </source>
</evidence>
<dbReference type="Pfam" id="PF02119">
    <property type="entry name" value="FlgI"/>
    <property type="match status" value="1"/>
</dbReference>
<dbReference type="AlphaFoldDB" id="A0A5B8R6Z4"/>
<keyword evidence="3" id="KW-0732">Signal</keyword>
<proteinExistence type="inferred from homology"/>
<gene>
    <name evidence="4" type="primary">flgI</name>
    <name evidence="4" type="ORF">KBTEX_00008</name>
</gene>
<sequence length="369" mass="38364">MTRTRLILLVLTALMLAVPPAWSERIKDLASVQGVRENQLVGYGLVVGLNGSGDRTSQTPFTVQSIKSMLASQGVTLPADQNLQVENVAAVMVSAELPPFVKPGQRIDVTVSSIGNADSLRGGSLLMTPLKGADGRVYAMAQGNLLVGGFSAGGNDGSNVTVNIPTSGRVPNGATVERTVPDSFGKGRTVMLNLHTPDFTTAKRVAAKVNGKLGDGTASAMDAATVSVRAPANRDSRVSFVSFLENLEIDPGEAPAKVIINSRTGTVVIGNQVEVRAAAVSHGSLTVTITENPQVSQPEPLSQGQTTVTPNSGVQVDQENNPMFLFGPGTQLSEIVNAVNRVGASPSDLVAILQALRKAGALRAELIVI</sequence>
<dbReference type="PRINTS" id="PR01010">
    <property type="entry name" value="FLGPRINGFLGI"/>
</dbReference>
<dbReference type="PANTHER" id="PTHR30381:SF0">
    <property type="entry name" value="FLAGELLAR P-RING PROTEIN"/>
    <property type="match status" value="1"/>
</dbReference>
<comment type="function">
    <text evidence="1">Assembles around the rod to form the L-ring and probably protects the motor/basal body from shearing forces during rotation.</text>
</comment>
<dbReference type="HAMAP" id="MF_00416">
    <property type="entry name" value="FlgI"/>
    <property type="match status" value="1"/>
</dbReference>
<dbReference type="PANTHER" id="PTHR30381">
    <property type="entry name" value="FLAGELLAR P-RING PERIPLASMIC PROTEIN FLGI"/>
    <property type="match status" value="1"/>
</dbReference>
<keyword evidence="4" id="KW-0282">Flagellum</keyword>
<organism evidence="4">
    <name type="scientific">uncultured organism</name>
    <dbReference type="NCBI Taxonomy" id="155900"/>
    <lineage>
        <taxon>unclassified sequences</taxon>
        <taxon>environmental samples</taxon>
    </lineage>
</organism>
<dbReference type="InterPro" id="IPR001782">
    <property type="entry name" value="Flag_FlgI"/>
</dbReference>
<reference evidence="4" key="1">
    <citation type="submission" date="2019-06" db="EMBL/GenBank/DDBJ databases">
        <authorList>
            <person name="Murdoch R.W."/>
            <person name="Fathepure B."/>
        </authorList>
    </citation>
    <scope>NUCLEOTIDE SEQUENCE</scope>
</reference>
<protein>
    <submittedName>
        <fullName evidence="4">Flagellar P-ring protein</fullName>
    </submittedName>
</protein>
<comment type="subcellular location">
    <subcellularLocation>
        <location evidence="2">Bacterial flagellum basal body</location>
    </subcellularLocation>
</comment>